<dbReference type="EMBL" id="NFDN01000036">
    <property type="protein sequence ID" value="OTY60689.1"/>
    <property type="molecule type" value="Genomic_DNA"/>
</dbReference>
<sequence>MDLKAEVACSECEGDGAFDVEALFASQEKAKPPNILATGAGYH</sequence>
<dbReference type="NCBIfam" id="NF041643">
    <property type="entry name" value="EAxFAS_anti"/>
    <property type="match status" value="1"/>
</dbReference>
<accession>A0A9X6FBU1</accession>
<evidence type="ECO:0000313" key="2">
    <source>
        <dbReference type="Proteomes" id="UP000195129"/>
    </source>
</evidence>
<name>A0A9X6FBU1_BACTU</name>
<dbReference type="Proteomes" id="UP000195129">
    <property type="component" value="Unassembled WGS sequence"/>
</dbReference>
<evidence type="ECO:0000313" key="1">
    <source>
        <dbReference type="EMBL" id="OTY60689.1"/>
    </source>
</evidence>
<comment type="caution">
    <text evidence="1">The sequence shown here is derived from an EMBL/GenBank/DDBJ whole genome shotgun (WGS) entry which is preliminary data.</text>
</comment>
<proteinExistence type="predicted"/>
<dbReference type="AlphaFoldDB" id="A0A9X6FBU1"/>
<gene>
    <name evidence="1" type="ORF">BK746_07130</name>
</gene>
<protein>
    <submittedName>
        <fullName evidence="1">Uncharacterized protein</fullName>
    </submittedName>
</protein>
<organism evidence="1 2">
    <name type="scientific">Bacillus thuringiensis serovar yosoo</name>
    <dbReference type="NCBI Taxonomy" id="180848"/>
    <lineage>
        <taxon>Bacteria</taxon>
        <taxon>Bacillati</taxon>
        <taxon>Bacillota</taxon>
        <taxon>Bacilli</taxon>
        <taxon>Bacillales</taxon>
        <taxon>Bacillaceae</taxon>
        <taxon>Bacillus</taxon>
        <taxon>Bacillus cereus group</taxon>
    </lineage>
</organism>
<reference evidence="1 2" key="1">
    <citation type="submission" date="2016-10" db="EMBL/GenBank/DDBJ databases">
        <title>Comparative genomics of Bacillus thuringiensis reveals a path to pathogens against multiple invertebrate hosts.</title>
        <authorList>
            <person name="Zheng J."/>
            <person name="Gao Q."/>
            <person name="Liu H."/>
            <person name="Peng D."/>
            <person name="Ruan L."/>
            <person name="Sun M."/>
        </authorList>
    </citation>
    <scope>NUCLEOTIDE SEQUENCE [LARGE SCALE GENOMIC DNA]</scope>
    <source>
        <strain evidence="1">BGSC 4CA1</strain>
    </source>
</reference>